<dbReference type="AlphaFoldDB" id="A0A7M7N892"/>
<dbReference type="RefSeq" id="XP_030832645.1">
    <property type="nucleotide sequence ID" value="XM_030976785.1"/>
</dbReference>
<dbReference type="InterPro" id="IPR054765">
    <property type="entry name" value="SLBB_dom"/>
</dbReference>
<dbReference type="InParanoid" id="A0A7M7N892"/>
<dbReference type="InterPro" id="IPR050837">
    <property type="entry name" value="ComplexI_51kDa_subunit"/>
</dbReference>
<feature type="domain" description="SLBB" evidence="1">
    <location>
        <begin position="206"/>
        <end position="262"/>
    </location>
</feature>
<sequence length="269" mass="29494">MHNPVNKHLCRNFENFQSLFLPHYANFQIICRRGALWFAGFRCERNQATKLFNFSGNVNTPCTVEESKSTPLKFFIEKHAGGVEGGWNDLLTVNPGGSSTSMIPKESSAEGELCGFAGFRCERNQATKLFNFSGNVNTPCTVEESKSTPLKFFIEKHAGGVEGGWNDLLTVNPGGSSTSMIPKESSAEGELCGFAGFRCERNQATKLFNISGNVNTPCTVEESKSTPLKFFIEKHAGGVEGGWNDFLTVNPGGSSTSMIPKEFLILHLW</sequence>
<accession>A0A7M7N892</accession>
<feature type="domain" description="SLBB" evidence="1">
    <location>
        <begin position="128"/>
        <end position="190"/>
    </location>
</feature>
<dbReference type="Proteomes" id="UP000007110">
    <property type="component" value="Unassembled WGS sequence"/>
</dbReference>
<organism evidence="2 3">
    <name type="scientific">Strongylocentrotus purpuratus</name>
    <name type="common">Purple sea urchin</name>
    <dbReference type="NCBI Taxonomy" id="7668"/>
    <lineage>
        <taxon>Eukaryota</taxon>
        <taxon>Metazoa</taxon>
        <taxon>Echinodermata</taxon>
        <taxon>Eleutherozoa</taxon>
        <taxon>Echinozoa</taxon>
        <taxon>Echinoidea</taxon>
        <taxon>Euechinoidea</taxon>
        <taxon>Echinacea</taxon>
        <taxon>Camarodonta</taxon>
        <taxon>Echinidea</taxon>
        <taxon>Strongylocentrotidae</taxon>
        <taxon>Strongylocentrotus</taxon>
    </lineage>
</organism>
<evidence type="ECO:0000259" key="1">
    <source>
        <dbReference type="Pfam" id="PF22461"/>
    </source>
</evidence>
<dbReference type="GO" id="GO:0045271">
    <property type="term" value="C:respiratory chain complex I"/>
    <property type="evidence" value="ECO:0000318"/>
    <property type="project" value="GO_Central"/>
</dbReference>
<dbReference type="GO" id="GO:0005739">
    <property type="term" value="C:mitochondrion"/>
    <property type="evidence" value="ECO:0007669"/>
    <property type="project" value="GOC"/>
</dbReference>
<dbReference type="Pfam" id="PF22461">
    <property type="entry name" value="SLBB_2"/>
    <property type="match status" value="3"/>
</dbReference>
<reference evidence="3" key="1">
    <citation type="submission" date="2015-02" db="EMBL/GenBank/DDBJ databases">
        <title>Genome sequencing for Strongylocentrotus purpuratus.</title>
        <authorList>
            <person name="Murali S."/>
            <person name="Liu Y."/>
            <person name="Vee V."/>
            <person name="English A."/>
            <person name="Wang M."/>
            <person name="Skinner E."/>
            <person name="Han Y."/>
            <person name="Muzny D.M."/>
            <person name="Worley K.C."/>
            <person name="Gibbs R.A."/>
        </authorList>
    </citation>
    <scope>NUCLEOTIDE SEQUENCE</scope>
</reference>
<dbReference type="EnsemblMetazoa" id="XM_030976785">
    <property type="protein sequence ID" value="XP_030832645"/>
    <property type="gene ID" value="LOC115920615"/>
</dbReference>
<dbReference type="Gene3D" id="3.10.20.600">
    <property type="match status" value="3"/>
</dbReference>
<dbReference type="KEGG" id="spu:115920615"/>
<dbReference type="GO" id="GO:0006120">
    <property type="term" value="P:mitochondrial electron transport, NADH to ubiquinone"/>
    <property type="evidence" value="ECO:0000318"/>
    <property type="project" value="GO_Central"/>
</dbReference>
<name>A0A7M7N892_STRPU</name>
<proteinExistence type="predicted"/>
<keyword evidence="3" id="KW-1185">Reference proteome</keyword>
<dbReference type="PANTHER" id="PTHR11780">
    <property type="entry name" value="NADH-UBIQUINONE OXIDOREDUCTASE FLAVOPROTEIN 1 NDUFV1"/>
    <property type="match status" value="1"/>
</dbReference>
<evidence type="ECO:0000313" key="2">
    <source>
        <dbReference type="EnsemblMetazoa" id="XP_030832645"/>
    </source>
</evidence>
<feature type="domain" description="SLBB" evidence="1">
    <location>
        <begin position="50"/>
        <end position="112"/>
    </location>
</feature>
<reference evidence="2" key="2">
    <citation type="submission" date="2021-01" db="UniProtKB">
        <authorList>
            <consortium name="EnsemblMetazoa"/>
        </authorList>
    </citation>
    <scope>IDENTIFICATION</scope>
</reference>
<dbReference type="PANTHER" id="PTHR11780:SF10">
    <property type="entry name" value="NADH DEHYDROGENASE [UBIQUINONE] FLAVOPROTEIN 1, MITOCHONDRIAL"/>
    <property type="match status" value="1"/>
</dbReference>
<dbReference type="SUPFAM" id="SSF142984">
    <property type="entry name" value="Nqo1 middle domain-like"/>
    <property type="match status" value="3"/>
</dbReference>
<evidence type="ECO:0000313" key="3">
    <source>
        <dbReference type="Proteomes" id="UP000007110"/>
    </source>
</evidence>
<protein>
    <recommendedName>
        <fullName evidence="1">SLBB domain-containing protein</fullName>
    </recommendedName>
</protein>
<dbReference type="GeneID" id="115920615"/>